<keyword evidence="2" id="KW-1185">Reference proteome</keyword>
<gene>
    <name evidence="1" type="ORF">CYMTET_14266</name>
</gene>
<accession>A0AAE0GHV8</accession>
<name>A0AAE0GHV8_9CHLO</name>
<comment type="caution">
    <text evidence="1">The sequence shown here is derived from an EMBL/GenBank/DDBJ whole genome shotgun (WGS) entry which is preliminary data.</text>
</comment>
<dbReference type="AlphaFoldDB" id="A0AAE0GHV8"/>
<proteinExistence type="predicted"/>
<protein>
    <recommendedName>
        <fullName evidence="3">DGQHR domain-containing protein</fullName>
    </recommendedName>
</protein>
<sequence length="780" mass="88701">MIIPEQKAIRTLIQRWTHRQESPKKLPEICPVALLPSGLRTQGSNTYTRTLTETGIKQQEDVIMQRWDESKSHIIVVWTGITKTEDEYTQDLCNAFGFTDIIDPIFIELKNRMEGDWVGRCCQMGHQFSETYLKKEFLRQKLIVVDGQHRLAAWKKLVYHKDNRNKFLDNNPSTMEGMFTGVTFLKMDTPDLVLSYIGLKVNEEAKSGTVVSHASDKWILLKKIASASSTDTADLPFEVKKKQGPSRSWYTNDLKSIVLAGYHKELRQDMTKITTFERDAQKILRILDPALGDDWISEVLQMKNYPSIIRGILGLETVSSGFGFLTFDVRYFLFALSILKKGALLEDADRKAHYASYGILTKKNLLGSEFMSYCLRLGFIRDIIEEAKARYADLMGWKKYPDWYKHQEGPSDVDSEMDANILIFGQLDNWEAEDAEVINSTTNNHNGFMDQVNARYTRIREFTGASGFVDLETVLLKFMVLTPDYANKFCISEFDAVVSAMKKANKWKREIETKPGRSNDNSVNKAAKVEAESTCHTYRTLVECAGNKETEFKKVFSNMQLYGLAFNEPPVSDMKWFVSTLGVMHTTMEFEMGCMPKLWVVQAPAASQVNLPLAIHEANKMLLSKACPELILEDSIQSNGAKAAWEFLKTRAVGANKELPATMQADTLFDVSWSPDSAIIEFHEMTIAYKEFFQVMKWEIPKDPNFFNTSQADLYKHLLRVLKAFVAKRRRWRRTCVRRWEVAAAGGRGECGGEWGAMRAEAGGGAEERRMRGGGGAEAP</sequence>
<dbReference type="EMBL" id="LGRX02005949">
    <property type="protein sequence ID" value="KAK3277746.1"/>
    <property type="molecule type" value="Genomic_DNA"/>
</dbReference>
<dbReference type="Proteomes" id="UP001190700">
    <property type="component" value="Unassembled WGS sequence"/>
</dbReference>
<reference evidence="1 2" key="1">
    <citation type="journal article" date="2015" name="Genome Biol. Evol.">
        <title>Comparative Genomics of a Bacterivorous Green Alga Reveals Evolutionary Causalities and Consequences of Phago-Mixotrophic Mode of Nutrition.</title>
        <authorList>
            <person name="Burns J.A."/>
            <person name="Paasch A."/>
            <person name="Narechania A."/>
            <person name="Kim E."/>
        </authorList>
    </citation>
    <scope>NUCLEOTIDE SEQUENCE [LARGE SCALE GENOMIC DNA]</scope>
    <source>
        <strain evidence="1 2">PLY_AMNH</strain>
    </source>
</reference>
<evidence type="ECO:0000313" key="1">
    <source>
        <dbReference type="EMBL" id="KAK3277746.1"/>
    </source>
</evidence>
<evidence type="ECO:0008006" key="3">
    <source>
        <dbReference type="Google" id="ProtNLM"/>
    </source>
</evidence>
<organism evidence="1 2">
    <name type="scientific">Cymbomonas tetramitiformis</name>
    <dbReference type="NCBI Taxonomy" id="36881"/>
    <lineage>
        <taxon>Eukaryota</taxon>
        <taxon>Viridiplantae</taxon>
        <taxon>Chlorophyta</taxon>
        <taxon>Pyramimonadophyceae</taxon>
        <taxon>Pyramimonadales</taxon>
        <taxon>Pyramimonadaceae</taxon>
        <taxon>Cymbomonas</taxon>
    </lineage>
</organism>
<evidence type="ECO:0000313" key="2">
    <source>
        <dbReference type="Proteomes" id="UP001190700"/>
    </source>
</evidence>